<keyword evidence="3" id="KW-1185">Reference proteome</keyword>
<proteinExistence type="predicted"/>
<feature type="signal peptide" evidence="1">
    <location>
        <begin position="1"/>
        <end position="21"/>
    </location>
</feature>
<dbReference type="InParanoid" id="F6HA37"/>
<name>F6HA37_VITVI</name>
<dbReference type="Proteomes" id="UP000009183">
    <property type="component" value="Chromosome 6"/>
</dbReference>
<keyword evidence="1" id="KW-0732">Signal</keyword>
<protein>
    <submittedName>
        <fullName evidence="2">Uncharacterized protein</fullName>
    </submittedName>
</protein>
<evidence type="ECO:0000256" key="1">
    <source>
        <dbReference type="SAM" id="SignalP"/>
    </source>
</evidence>
<reference evidence="3" key="1">
    <citation type="journal article" date="2007" name="Nature">
        <title>The grapevine genome sequence suggests ancestral hexaploidization in major angiosperm phyla.</title>
        <authorList>
            <consortium name="The French-Italian Public Consortium for Grapevine Genome Characterization."/>
            <person name="Jaillon O."/>
            <person name="Aury J.-M."/>
            <person name="Noel B."/>
            <person name="Policriti A."/>
            <person name="Clepet C."/>
            <person name="Casagrande A."/>
            <person name="Choisne N."/>
            <person name="Aubourg S."/>
            <person name="Vitulo N."/>
            <person name="Jubin C."/>
            <person name="Vezzi A."/>
            <person name="Legeai F."/>
            <person name="Hugueney P."/>
            <person name="Dasilva C."/>
            <person name="Horner D."/>
            <person name="Mica E."/>
            <person name="Jublot D."/>
            <person name="Poulain J."/>
            <person name="Bruyere C."/>
            <person name="Billault A."/>
            <person name="Segurens B."/>
            <person name="Gouyvenoux M."/>
            <person name="Ugarte E."/>
            <person name="Cattonaro F."/>
            <person name="Anthouard V."/>
            <person name="Vico V."/>
            <person name="Del Fabbro C."/>
            <person name="Alaux M."/>
            <person name="Di Gaspero G."/>
            <person name="Dumas V."/>
            <person name="Felice N."/>
            <person name="Paillard S."/>
            <person name="Juman I."/>
            <person name="Moroldo M."/>
            <person name="Scalabrin S."/>
            <person name="Canaguier A."/>
            <person name="Le Clainche I."/>
            <person name="Malacrida G."/>
            <person name="Durand E."/>
            <person name="Pesole G."/>
            <person name="Laucou V."/>
            <person name="Chatelet P."/>
            <person name="Merdinoglu D."/>
            <person name="Delledonne M."/>
            <person name="Pezzotti M."/>
            <person name="Lecharny A."/>
            <person name="Scarpelli C."/>
            <person name="Artiguenave F."/>
            <person name="Pe M.E."/>
            <person name="Valle G."/>
            <person name="Morgante M."/>
            <person name="Caboche M."/>
            <person name="Adam-Blondon A.-F."/>
            <person name="Weissenbach J."/>
            <person name="Quetier F."/>
            <person name="Wincker P."/>
        </authorList>
    </citation>
    <scope>NUCLEOTIDE SEQUENCE [LARGE SCALE GENOMIC DNA]</scope>
    <source>
        <strain evidence="3">cv. Pinot noir / PN40024</strain>
    </source>
</reference>
<accession>F6HA37</accession>
<dbReference type="PaxDb" id="29760-VIT_06s0009g01300.t01"/>
<sequence>MINVLGLSIWSIFELFKTLFSLLSLESEDESSSICMTFGESLTSFQPAILLFGTSFDA</sequence>
<evidence type="ECO:0000313" key="2">
    <source>
        <dbReference type="EMBL" id="CCB49168.1"/>
    </source>
</evidence>
<evidence type="ECO:0000313" key="3">
    <source>
        <dbReference type="Proteomes" id="UP000009183"/>
    </source>
</evidence>
<dbReference type="EMBL" id="FN595504">
    <property type="protein sequence ID" value="CCB49168.1"/>
    <property type="molecule type" value="Genomic_DNA"/>
</dbReference>
<gene>
    <name evidence="2" type="ordered locus">VIT_06s0009g01300</name>
</gene>
<organism evidence="2 3">
    <name type="scientific">Vitis vinifera</name>
    <name type="common">Grape</name>
    <dbReference type="NCBI Taxonomy" id="29760"/>
    <lineage>
        <taxon>Eukaryota</taxon>
        <taxon>Viridiplantae</taxon>
        <taxon>Streptophyta</taxon>
        <taxon>Embryophyta</taxon>
        <taxon>Tracheophyta</taxon>
        <taxon>Spermatophyta</taxon>
        <taxon>Magnoliopsida</taxon>
        <taxon>eudicotyledons</taxon>
        <taxon>Gunneridae</taxon>
        <taxon>Pentapetalae</taxon>
        <taxon>rosids</taxon>
        <taxon>Vitales</taxon>
        <taxon>Vitaceae</taxon>
        <taxon>Viteae</taxon>
        <taxon>Vitis</taxon>
    </lineage>
</organism>
<dbReference type="HOGENOM" id="CLU_2983001_0_0_1"/>
<feature type="chain" id="PRO_5003335564" evidence="1">
    <location>
        <begin position="22"/>
        <end position="58"/>
    </location>
</feature>
<dbReference type="AlphaFoldDB" id="F6HA37"/>